<reference evidence="8" key="1">
    <citation type="submission" date="2025-08" db="UniProtKB">
        <authorList>
            <consortium name="RefSeq"/>
        </authorList>
    </citation>
    <scope>IDENTIFICATION</scope>
    <source>
        <tissue evidence="8">Whole organism</tissue>
    </source>
</reference>
<proteinExistence type="inferred from homology"/>
<dbReference type="CTD" id="39034"/>
<dbReference type="GO" id="GO:0003729">
    <property type="term" value="F:mRNA binding"/>
    <property type="evidence" value="ECO:0007669"/>
    <property type="project" value="TreeGrafter"/>
</dbReference>
<feature type="region of interest" description="Disordered" evidence="5">
    <location>
        <begin position="199"/>
        <end position="285"/>
    </location>
</feature>
<dbReference type="PANTHER" id="PTHR12515">
    <property type="entry name" value="STERILE ALPHA MOTIF DOMAIN CONTAINING PROTEIN 4-RELATED"/>
    <property type="match status" value="1"/>
</dbReference>
<comment type="subcellular location">
    <subcellularLocation>
        <location evidence="1">Cytoplasm</location>
    </subcellularLocation>
</comment>
<dbReference type="Gene3D" id="1.25.40.170">
    <property type="entry name" value="Smaug, PHAT domain"/>
    <property type="match status" value="1"/>
</dbReference>
<dbReference type="RefSeq" id="XP_018018225.1">
    <property type="nucleotide sequence ID" value="XM_018162736.2"/>
</dbReference>
<name>A0A8B7NWY0_HYAAZ</name>
<accession>A0A8B7NWY0</accession>
<evidence type="ECO:0000256" key="3">
    <source>
        <dbReference type="ARBA" id="ARBA00022490"/>
    </source>
</evidence>
<dbReference type="GO" id="GO:0030371">
    <property type="term" value="F:translation repressor activity"/>
    <property type="evidence" value="ECO:0007669"/>
    <property type="project" value="InterPro"/>
</dbReference>
<feature type="domain" description="SAM" evidence="6">
    <location>
        <begin position="445"/>
        <end position="508"/>
    </location>
</feature>
<feature type="region of interest" description="Disordered" evidence="5">
    <location>
        <begin position="121"/>
        <end position="156"/>
    </location>
</feature>
<evidence type="ECO:0000313" key="8">
    <source>
        <dbReference type="RefSeq" id="XP_018018225.1"/>
    </source>
</evidence>
<feature type="region of interest" description="Disordered" evidence="5">
    <location>
        <begin position="860"/>
        <end position="943"/>
    </location>
</feature>
<dbReference type="Gene3D" id="1.10.150.50">
    <property type="entry name" value="Transcription Factor, Ets-1"/>
    <property type="match status" value="1"/>
</dbReference>
<evidence type="ECO:0000313" key="7">
    <source>
        <dbReference type="Proteomes" id="UP000694843"/>
    </source>
</evidence>
<feature type="region of interest" description="Disordered" evidence="5">
    <location>
        <begin position="817"/>
        <end position="848"/>
    </location>
</feature>
<keyword evidence="4" id="KW-0694">RNA-binding</keyword>
<feature type="region of interest" description="Disordered" evidence="5">
    <location>
        <begin position="602"/>
        <end position="645"/>
    </location>
</feature>
<dbReference type="GeneID" id="108674767"/>
<dbReference type="InterPro" id="IPR001660">
    <property type="entry name" value="SAM"/>
</dbReference>
<dbReference type="Pfam" id="PF00536">
    <property type="entry name" value="SAM_1"/>
    <property type="match status" value="1"/>
</dbReference>
<evidence type="ECO:0000256" key="4">
    <source>
        <dbReference type="ARBA" id="ARBA00022884"/>
    </source>
</evidence>
<dbReference type="InterPro" id="IPR058599">
    <property type="entry name" value="PHAT_Smg/ZCCHC2-like"/>
</dbReference>
<dbReference type="OrthoDB" id="2155283at2759"/>
<comment type="similarity">
    <text evidence="2">Belongs to the SMAUG family.</text>
</comment>
<evidence type="ECO:0000259" key="6">
    <source>
        <dbReference type="SMART" id="SM00454"/>
    </source>
</evidence>
<evidence type="ECO:0000256" key="1">
    <source>
        <dbReference type="ARBA" id="ARBA00004496"/>
    </source>
</evidence>
<dbReference type="GO" id="GO:0000932">
    <property type="term" value="C:P-body"/>
    <property type="evidence" value="ECO:0007669"/>
    <property type="project" value="TreeGrafter"/>
</dbReference>
<feature type="compositionally biased region" description="Basic and acidic residues" evidence="5">
    <location>
        <begin position="246"/>
        <end position="271"/>
    </location>
</feature>
<evidence type="ECO:0000256" key="5">
    <source>
        <dbReference type="SAM" id="MobiDB-lite"/>
    </source>
</evidence>
<feature type="compositionally biased region" description="Polar residues" evidence="5">
    <location>
        <begin position="223"/>
        <end position="235"/>
    </location>
</feature>
<dbReference type="SUPFAM" id="SSF47769">
    <property type="entry name" value="SAM/Pointed domain"/>
    <property type="match status" value="1"/>
</dbReference>
<dbReference type="InterPro" id="IPR037093">
    <property type="entry name" value="PHAT_dom_sf"/>
</dbReference>
<dbReference type="SMART" id="SM00454">
    <property type="entry name" value="SAM"/>
    <property type="match status" value="1"/>
</dbReference>
<evidence type="ECO:0000256" key="2">
    <source>
        <dbReference type="ARBA" id="ARBA00008232"/>
    </source>
</evidence>
<protein>
    <submittedName>
        <fullName evidence="8">Uncharacterized protein LOC108674767</fullName>
    </submittedName>
</protein>
<feature type="compositionally biased region" description="Low complexity" evidence="5">
    <location>
        <begin position="627"/>
        <end position="645"/>
    </location>
</feature>
<dbReference type="PANTHER" id="PTHR12515:SF5">
    <property type="entry name" value="PROTEIN SMAUG"/>
    <property type="match status" value="1"/>
</dbReference>
<dbReference type="Pfam" id="PF26034">
    <property type="entry name" value="PHAT_SMAUG"/>
    <property type="match status" value="1"/>
</dbReference>
<dbReference type="Proteomes" id="UP000694843">
    <property type="component" value="Unplaced"/>
</dbReference>
<organism evidence="7 8">
    <name type="scientific">Hyalella azteca</name>
    <name type="common">Amphipod</name>
    <dbReference type="NCBI Taxonomy" id="294128"/>
    <lineage>
        <taxon>Eukaryota</taxon>
        <taxon>Metazoa</taxon>
        <taxon>Ecdysozoa</taxon>
        <taxon>Arthropoda</taxon>
        <taxon>Crustacea</taxon>
        <taxon>Multicrustacea</taxon>
        <taxon>Malacostraca</taxon>
        <taxon>Eumalacostraca</taxon>
        <taxon>Peracarida</taxon>
        <taxon>Amphipoda</taxon>
        <taxon>Senticaudata</taxon>
        <taxon>Talitrida</taxon>
        <taxon>Talitroidea</taxon>
        <taxon>Hyalellidae</taxon>
        <taxon>Hyalella</taxon>
    </lineage>
</organism>
<keyword evidence="7" id="KW-1185">Reference proteome</keyword>
<dbReference type="AlphaFoldDB" id="A0A8B7NWY0"/>
<feature type="compositionally biased region" description="Basic and acidic residues" evidence="5">
    <location>
        <begin position="130"/>
        <end position="156"/>
    </location>
</feature>
<gene>
    <name evidence="8" type="primary">LOC108674767</name>
</gene>
<dbReference type="GO" id="GO:0000289">
    <property type="term" value="P:nuclear-transcribed mRNA poly(A) tail shortening"/>
    <property type="evidence" value="ECO:0007669"/>
    <property type="project" value="TreeGrafter"/>
</dbReference>
<dbReference type="KEGG" id="hazt:108674767"/>
<sequence>MEGNCSEDESGDEGCQDSCTCFCCCSASCGCNEQHSDGSNFSAQMAMIKEIWEEWSEVQQMLALFTLLKSGNGPNNSAYLMVANMLYAHHNNDETFQLFQEANDPVWVARMEMKCMEEAGLEADDDDCDRSDSDRRESASSGERRESGASSSYRRESGASSFCRRESASSWDRRESTASSCRRESECCDERLEVESREWRRESRSEEITEETEDVEFKESQDIGPNNISKETVTGLTRAKLTPDFGSRRESEVTGEERRESTCSSTADRRGSAGSNHSGFDDRRDSSESFLCRRMKLGNYKPDAHSAWQPEHCDACEAGEQCITDEKLECFAAESSLFETLDDLLLHLPLVHVNNVEAKRVFLSVIERVTCIALRMNMTGITQKVFQLTTYALLHPGVTASERKRLTACLQSLRDAPNRENDECNEKAMSGETEVPMEGTREVIVGPPLIKDIGIWLKSLRLHKYDWLVSGLDYHQLLSLDDETLEAKGVTKGARHKLLQSIARLSLRHELLNTIEKELQQGGVFGVEAAIAQLKTLVITPMPPPPPAAATASTVEDPIFSQTAEGVPAGPPVGAPLPSAMGGAFPSGGYAPAAAAMGPLPASSGAHHQVATAGSASSGVRAAESEAASNPDAGAAANGAALGTGTENEDLPTHFTRVLGKVVSAVAVACNSMPFTATWYHSGRSSSALLIASLLWLLDKCLQHESFAAHHKRLWMWRNQLILPSARCRAQQHSTSAVPDQRSGNRRWSQQMETQIYTQQLQQQLLLQQQLQQQLVPGSSSWGPSVGALGLLSFPYVNQGHSGMRLFRPPTMMPPLGGLPTTWGHSSAPHTRPGAPPAAPVNSSAPTAGCSLLSPQPFLAKRPSLQEPPCQLRPHVSLQRTRSAPSRPHQPLARPVSPSGPSPNAGLQPSPPQPTAPHEAPQDDDITNRLESLCLSVTQHALE</sequence>
<dbReference type="InterPro" id="IPR013761">
    <property type="entry name" value="SAM/pointed_sf"/>
</dbReference>
<dbReference type="InterPro" id="IPR050897">
    <property type="entry name" value="SMAUG/VTS1_RNA-bind"/>
</dbReference>
<keyword evidence="3" id="KW-0963">Cytoplasm</keyword>